<feature type="non-terminal residue" evidence="1">
    <location>
        <position position="1"/>
    </location>
</feature>
<proteinExistence type="predicted"/>
<protein>
    <recommendedName>
        <fullName evidence="3">Phage tail protein</fullName>
    </recommendedName>
</protein>
<name>A0AAW5MTM2_9ESCH</name>
<evidence type="ECO:0000313" key="1">
    <source>
        <dbReference type="EMBL" id="MCR6678995.1"/>
    </source>
</evidence>
<evidence type="ECO:0000313" key="2">
    <source>
        <dbReference type="Proteomes" id="UP001206878"/>
    </source>
</evidence>
<dbReference type="AlphaFoldDB" id="A0AAW5MTM2"/>
<organism evidence="1 2">
    <name type="scientific">Escherichia marmotae</name>
    <dbReference type="NCBI Taxonomy" id="1499973"/>
    <lineage>
        <taxon>Bacteria</taxon>
        <taxon>Pseudomonadati</taxon>
        <taxon>Pseudomonadota</taxon>
        <taxon>Gammaproteobacteria</taxon>
        <taxon>Enterobacterales</taxon>
        <taxon>Enterobacteriaceae</taxon>
        <taxon>Escherichia</taxon>
    </lineage>
</organism>
<dbReference type="EMBL" id="JANPXH010000679">
    <property type="protein sequence ID" value="MCR6678995.1"/>
    <property type="molecule type" value="Genomic_DNA"/>
</dbReference>
<comment type="caution">
    <text evidence="1">The sequence shown here is derived from an EMBL/GenBank/DDBJ whole genome shotgun (WGS) entry which is preliminary data.</text>
</comment>
<reference evidence="1" key="1">
    <citation type="submission" date="2022-07" db="EMBL/GenBank/DDBJ databases">
        <title>Diversity of ethanolamine utilization by human commensal Escherichia coli.</title>
        <authorList>
            <person name="Jubelin G."/>
        </authorList>
    </citation>
    <scope>NUCLEOTIDE SEQUENCE</scope>
    <source>
        <strain evidence="1">S1</strain>
    </source>
</reference>
<gene>
    <name evidence="1" type="ORF">NVV43_26225</name>
</gene>
<accession>A0AAW5MTM2</accession>
<evidence type="ECO:0008006" key="3">
    <source>
        <dbReference type="Google" id="ProtNLM"/>
    </source>
</evidence>
<sequence length="90" mass="10289">VIQLSDSFFKEDVAPIITRLTLPNNAQVYGMGREKIGRMWICGMDGSIYHYNPLRNSFARLNGGQFFNNGYLTKDSSILINNNFFLYDGK</sequence>
<feature type="non-terminal residue" evidence="1">
    <location>
        <position position="90"/>
    </location>
</feature>
<dbReference type="Proteomes" id="UP001206878">
    <property type="component" value="Unassembled WGS sequence"/>
</dbReference>